<sequence>MELRELGYDDGGWIGLAQDRDRWRAYVRAAMNLRVSYLKLRQLLQRGEQKQVGKSGCDVGKRTVPVRKYDSILKAVSSLENANIFLERTILTNSVLFTICGLDSVWRRLNFISRRGGSEVHSKTQEVVPFSAALATCTQTGHYTLGHTPKTLAPAVPLLENSIQSGTDPDLQSGHSEEEKKCGLLNASRFHSIKVQDSSTKPLTRDVSAKEMQRKERKGSKKGRKKWMGVEGTCLKPFK</sequence>
<dbReference type="Proteomes" id="UP001148838">
    <property type="component" value="Unassembled WGS sequence"/>
</dbReference>
<name>A0ABQ8S303_PERAM</name>
<gene>
    <name evidence="2" type="ORF">ANN_24274</name>
</gene>
<evidence type="ECO:0000313" key="2">
    <source>
        <dbReference type="EMBL" id="KAJ4428257.1"/>
    </source>
</evidence>
<evidence type="ECO:0000313" key="3">
    <source>
        <dbReference type="Proteomes" id="UP001148838"/>
    </source>
</evidence>
<dbReference type="EMBL" id="JAJSOF020000037">
    <property type="protein sequence ID" value="KAJ4428257.1"/>
    <property type="molecule type" value="Genomic_DNA"/>
</dbReference>
<proteinExistence type="predicted"/>
<feature type="compositionally biased region" description="Basic and acidic residues" evidence="1">
    <location>
        <begin position="203"/>
        <end position="214"/>
    </location>
</feature>
<reference evidence="2 3" key="1">
    <citation type="journal article" date="2022" name="Allergy">
        <title>Genome assembly and annotation of Periplaneta americana reveal a comprehensive cockroach allergen profile.</title>
        <authorList>
            <person name="Wang L."/>
            <person name="Xiong Q."/>
            <person name="Saelim N."/>
            <person name="Wang L."/>
            <person name="Nong W."/>
            <person name="Wan A.T."/>
            <person name="Shi M."/>
            <person name="Liu X."/>
            <person name="Cao Q."/>
            <person name="Hui J.H.L."/>
            <person name="Sookrung N."/>
            <person name="Leung T.F."/>
            <person name="Tungtrongchitr A."/>
            <person name="Tsui S.K.W."/>
        </authorList>
    </citation>
    <scope>NUCLEOTIDE SEQUENCE [LARGE SCALE GENOMIC DNA]</scope>
    <source>
        <strain evidence="2">PWHHKU_190912</strain>
    </source>
</reference>
<feature type="compositionally biased region" description="Basic residues" evidence="1">
    <location>
        <begin position="215"/>
        <end position="227"/>
    </location>
</feature>
<organism evidence="2 3">
    <name type="scientific">Periplaneta americana</name>
    <name type="common">American cockroach</name>
    <name type="synonym">Blatta americana</name>
    <dbReference type="NCBI Taxonomy" id="6978"/>
    <lineage>
        <taxon>Eukaryota</taxon>
        <taxon>Metazoa</taxon>
        <taxon>Ecdysozoa</taxon>
        <taxon>Arthropoda</taxon>
        <taxon>Hexapoda</taxon>
        <taxon>Insecta</taxon>
        <taxon>Pterygota</taxon>
        <taxon>Neoptera</taxon>
        <taxon>Polyneoptera</taxon>
        <taxon>Dictyoptera</taxon>
        <taxon>Blattodea</taxon>
        <taxon>Blattoidea</taxon>
        <taxon>Blattidae</taxon>
        <taxon>Blattinae</taxon>
        <taxon>Periplaneta</taxon>
    </lineage>
</organism>
<comment type="caution">
    <text evidence="2">The sequence shown here is derived from an EMBL/GenBank/DDBJ whole genome shotgun (WGS) entry which is preliminary data.</text>
</comment>
<feature type="region of interest" description="Disordered" evidence="1">
    <location>
        <begin position="196"/>
        <end position="239"/>
    </location>
</feature>
<keyword evidence="3" id="KW-1185">Reference proteome</keyword>
<accession>A0ABQ8S303</accession>
<evidence type="ECO:0000256" key="1">
    <source>
        <dbReference type="SAM" id="MobiDB-lite"/>
    </source>
</evidence>
<protein>
    <submittedName>
        <fullName evidence="2">Uncharacterized protein</fullName>
    </submittedName>
</protein>